<dbReference type="EMBL" id="KK785356">
    <property type="protein sequence ID" value="KDO43767.1"/>
    <property type="molecule type" value="Genomic_DNA"/>
</dbReference>
<organism evidence="2 3">
    <name type="scientific">Citrus sinensis</name>
    <name type="common">Sweet orange</name>
    <name type="synonym">Citrus aurantium var. sinensis</name>
    <dbReference type="NCBI Taxonomy" id="2711"/>
    <lineage>
        <taxon>Eukaryota</taxon>
        <taxon>Viridiplantae</taxon>
        <taxon>Streptophyta</taxon>
        <taxon>Embryophyta</taxon>
        <taxon>Tracheophyta</taxon>
        <taxon>Spermatophyta</taxon>
        <taxon>Magnoliopsida</taxon>
        <taxon>eudicotyledons</taxon>
        <taxon>Gunneridae</taxon>
        <taxon>Pentapetalae</taxon>
        <taxon>rosids</taxon>
        <taxon>malvids</taxon>
        <taxon>Sapindales</taxon>
        <taxon>Rutaceae</taxon>
        <taxon>Aurantioideae</taxon>
        <taxon>Citrus</taxon>
    </lineage>
</organism>
<gene>
    <name evidence="2" type="ORF">CISIN_1g035230mg</name>
</gene>
<evidence type="ECO:0000313" key="3">
    <source>
        <dbReference type="Proteomes" id="UP000027120"/>
    </source>
</evidence>
<evidence type="ECO:0000256" key="1">
    <source>
        <dbReference type="SAM" id="MobiDB-lite"/>
    </source>
</evidence>
<dbReference type="SMR" id="A0A067DXN8"/>
<feature type="compositionally biased region" description="Basic residues" evidence="1">
    <location>
        <begin position="41"/>
        <end position="64"/>
    </location>
</feature>
<dbReference type="Proteomes" id="UP000027120">
    <property type="component" value="Unassembled WGS sequence"/>
</dbReference>
<evidence type="ECO:0000313" key="2">
    <source>
        <dbReference type="EMBL" id="KDO43767.1"/>
    </source>
</evidence>
<proteinExistence type="predicted"/>
<protein>
    <submittedName>
        <fullName evidence="2">Uncharacterized protein</fullName>
    </submittedName>
</protein>
<reference evidence="2 3" key="1">
    <citation type="submission" date="2014-04" db="EMBL/GenBank/DDBJ databases">
        <authorList>
            <consortium name="International Citrus Genome Consortium"/>
            <person name="Gmitter F."/>
            <person name="Chen C."/>
            <person name="Farmerie W."/>
            <person name="Harkins T."/>
            <person name="Desany B."/>
            <person name="Mohiuddin M."/>
            <person name="Kodira C."/>
            <person name="Borodovsky M."/>
            <person name="Lomsadze A."/>
            <person name="Burns P."/>
            <person name="Jenkins J."/>
            <person name="Prochnik S."/>
            <person name="Shu S."/>
            <person name="Chapman J."/>
            <person name="Pitluck S."/>
            <person name="Schmutz J."/>
            <person name="Rokhsar D."/>
        </authorList>
    </citation>
    <scope>NUCLEOTIDE SEQUENCE</scope>
</reference>
<accession>A0A067DXN8</accession>
<keyword evidence="3" id="KW-1185">Reference proteome</keyword>
<feature type="region of interest" description="Disordered" evidence="1">
    <location>
        <begin position="37"/>
        <end position="70"/>
    </location>
</feature>
<name>A0A067DXN8_CITSI</name>
<sequence>MPVVTVRSFIKYSKYFAQRHQLIKKYKEKSQKYLVLSGRSQNRKTNKKISKLKINQKKKWKRRGGGGGEL</sequence>
<dbReference type="AlphaFoldDB" id="A0A067DXN8"/>